<gene>
    <name evidence="1" type="ORF">HPLM_LOCUS12979</name>
</gene>
<dbReference type="EMBL" id="UZAF01018043">
    <property type="protein sequence ID" value="VDO47405.1"/>
    <property type="molecule type" value="Genomic_DNA"/>
</dbReference>
<dbReference type="AlphaFoldDB" id="A0A0N4WNU6"/>
<dbReference type="Proteomes" id="UP000268014">
    <property type="component" value="Unassembled WGS sequence"/>
</dbReference>
<dbReference type="STRING" id="6290.A0A0N4WNU6"/>
<evidence type="ECO:0000313" key="2">
    <source>
        <dbReference type="Proteomes" id="UP000268014"/>
    </source>
</evidence>
<reference evidence="3" key="1">
    <citation type="submission" date="2017-02" db="UniProtKB">
        <authorList>
            <consortium name="WormBaseParasite"/>
        </authorList>
    </citation>
    <scope>IDENTIFICATION</scope>
</reference>
<reference evidence="1 2" key="2">
    <citation type="submission" date="2018-11" db="EMBL/GenBank/DDBJ databases">
        <authorList>
            <consortium name="Pathogen Informatics"/>
        </authorList>
    </citation>
    <scope>NUCLEOTIDE SEQUENCE [LARGE SCALE GENOMIC DNA]</scope>
    <source>
        <strain evidence="1 2">MHpl1</strain>
    </source>
</reference>
<dbReference type="OrthoDB" id="18740at2759"/>
<dbReference type="WBParaSite" id="HPLM_0001298701-mRNA-1">
    <property type="protein sequence ID" value="HPLM_0001298701-mRNA-1"/>
    <property type="gene ID" value="HPLM_0001298701"/>
</dbReference>
<proteinExistence type="predicted"/>
<evidence type="ECO:0000313" key="1">
    <source>
        <dbReference type="EMBL" id="VDO47405.1"/>
    </source>
</evidence>
<evidence type="ECO:0000313" key="3">
    <source>
        <dbReference type="WBParaSite" id="HPLM_0001298701-mRNA-1"/>
    </source>
</evidence>
<keyword evidence="2" id="KW-1185">Reference proteome</keyword>
<accession>A0A0N4WNU6</accession>
<sequence>MIVFVAVTFSLYNTKLRLLMHMQWVYATFDKADDDRLRWDIKRAVCFDRTSDIARTMRLRMAKRCVSVARGTQRHKLNLLTYEKDKLRDLMRIRLEYLDAVRDFIASADSSIDINQMATPSDSPHLLRDRTKQLCNSVEEKAKRLKRLQDPAEMIISDLSISQLVREFRCHLMGPENENTFGEAARRFETLISKSMPTTDNPRSFLTVTLELMRLEEEESKLFDELNEVAASENDKHERDRLASLYKTRQEERSRSILNYMYAYHDYLNSLFRIYEDNVVQLIHNRAYNELHKFNDGEWKQWKESVGELENALDASMRLRLRPEFADLQRKAFSLDSKISRSIASSAKQKRHEEKLAAKLAQFEMWLNAMEADVDSVEGMPMGDEQISRLSQLLHACLSQQRLVGKLERLNIQNRDHVLQLCQKYYKVLNRLRSYNLDEGSLPIHVSTLVHGAQTESQLSISSLASSDFADRPESVQSVSSSVDISSAYAESEPPLEKAIRDLRRKLHNVIQSYNDGPKSLATAIADYNLLLTYRGELNKLFDDIPSGSDAKNVALENSLHHLLEHLNETASNLQSEIDEEVSISAKEKEVVKELSSLEERVKSRDVSDLNLVYDLDQLQTQMDLLRMISSRPRQFVESDLMDRGGPTSNRTRQKRKVLMMVTNTVTTIIQVVEERLLTIEARSRDPIVQQKLDLVKTNLKKLEEEVIGSPPEEAIDIPTAGKSQQLDLETDIPAELSDKSVPSSDTFAAAVLGVEQALNIAEDIDLKSWDDPSVLSESLSILNRQSAAMDALCNTASELAKSGDVQYLDTISTLQERLLSVKYSLADRLEKLRSEASYGSVPPSRVGETEKLRDGAVDDFDKLVGKVRSVMASADAVLNDDSNGPQALLKAREEMKNEEPALSSLRDIASSKAQLGECDGIDIVSALSEEFDSVRLAIEDRIDELTLQFPVHV</sequence>
<organism evidence="3">
    <name type="scientific">Haemonchus placei</name>
    <name type="common">Barber's pole worm</name>
    <dbReference type="NCBI Taxonomy" id="6290"/>
    <lineage>
        <taxon>Eukaryota</taxon>
        <taxon>Metazoa</taxon>
        <taxon>Ecdysozoa</taxon>
        <taxon>Nematoda</taxon>
        <taxon>Chromadorea</taxon>
        <taxon>Rhabditida</taxon>
        <taxon>Rhabditina</taxon>
        <taxon>Rhabditomorpha</taxon>
        <taxon>Strongyloidea</taxon>
        <taxon>Trichostrongylidae</taxon>
        <taxon>Haemonchus</taxon>
    </lineage>
</organism>
<dbReference type="OMA" id="ESEHENM"/>
<protein>
    <submittedName>
        <fullName evidence="3">Signal recognition particle subunit SRP68</fullName>
    </submittedName>
</protein>
<name>A0A0N4WNU6_HAEPC</name>